<reference evidence="1 2" key="1">
    <citation type="submission" date="2018-08" db="EMBL/GenBank/DDBJ databases">
        <title>Genomic Encyclopedia of Type Strains, Phase IV (KMG-IV): sequencing the most valuable type-strain genomes for metagenomic binning, comparative biology and taxonomic classification.</title>
        <authorList>
            <person name="Goeker M."/>
        </authorList>
    </citation>
    <scope>NUCLEOTIDE SEQUENCE [LARGE SCALE GENOMIC DNA]</scope>
    <source>
        <strain evidence="1 2">DSM 18841</strain>
    </source>
</reference>
<protein>
    <submittedName>
        <fullName evidence="1">Lipocalin-like protein</fullName>
    </submittedName>
</protein>
<evidence type="ECO:0000313" key="1">
    <source>
        <dbReference type="EMBL" id="REH52399.1"/>
    </source>
</evidence>
<keyword evidence="2" id="KW-1185">Reference proteome</keyword>
<evidence type="ECO:0000313" key="2">
    <source>
        <dbReference type="Proteomes" id="UP000256884"/>
    </source>
</evidence>
<organism evidence="1 2">
    <name type="scientific">Tenacibaculum gallaicum</name>
    <dbReference type="NCBI Taxonomy" id="561505"/>
    <lineage>
        <taxon>Bacteria</taxon>
        <taxon>Pseudomonadati</taxon>
        <taxon>Bacteroidota</taxon>
        <taxon>Flavobacteriia</taxon>
        <taxon>Flavobacteriales</taxon>
        <taxon>Flavobacteriaceae</taxon>
        <taxon>Tenacibaculum</taxon>
    </lineage>
</organism>
<gene>
    <name evidence="1" type="ORF">C7448_103131</name>
</gene>
<dbReference type="Proteomes" id="UP000256884">
    <property type="component" value="Unassembled WGS sequence"/>
</dbReference>
<name>A0A3E0I105_9FLAO</name>
<dbReference type="EMBL" id="QUNS01000003">
    <property type="protein sequence ID" value="REH52399.1"/>
    <property type="molecule type" value="Genomic_DNA"/>
</dbReference>
<dbReference type="AlphaFoldDB" id="A0A3E0I105"/>
<proteinExistence type="predicted"/>
<sequence length="181" mass="20669">MVYNKTIVNQFFLSLKKLTKYHFMKKILFLLLLSIVVIGCKSTSVTNTKLDNKTERMLKGNWTITAVNFPGSNYLKVNSFNLEDSSCFIGSDWSFISNNNKGQMSLNNPSTDCKNFSSPITWYVNKDGNFVLKIINNHKAKEVNHGYILNINNVTETSFDLIDKVNVAGQVKNITYSFQRQ</sequence>
<accession>A0A3E0I105</accession>
<comment type="caution">
    <text evidence="1">The sequence shown here is derived from an EMBL/GenBank/DDBJ whole genome shotgun (WGS) entry which is preliminary data.</text>
</comment>